<accession>A0A369TAD8</accession>
<reference evidence="2 3" key="1">
    <citation type="submission" date="2018-07" db="EMBL/GenBank/DDBJ databases">
        <title>Venubactetium sediminum gen. nov., sp. nov., isolated from a marine solar saltern.</title>
        <authorList>
            <person name="Wang S."/>
        </authorList>
    </citation>
    <scope>NUCLEOTIDE SEQUENCE [LARGE SCALE GENOMIC DNA]</scope>
    <source>
        <strain evidence="2 3">WD2A32</strain>
    </source>
</reference>
<dbReference type="AlphaFoldDB" id="A0A369TAD8"/>
<sequence length="246" mass="25597">MRALRSIARHAVVALVVSLLANGTVAAQEGVDLELVLLADGSRSIDAAELRFQREGYATAMQDPAVLAAIGGGYYQRIAVAYVEWGGAHSQKLIVPWMAIDGPESAARFADTLLSSTDRAEGVNAIGTAIALAHELIETNAYDAARKVIDFSGDSANNMDGPPLAPARAQALAAGVTINGLAVLCYACSGPPVSYDLVSAFERSITGGPGSFVISADNTTRFTDAVRRKLILEIAGKPARTKAPAS</sequence>
<dbReference type="InterPro" id="IPR036465">
    <property type="entry name" value="vWFA_dom_sf"/>
</dbReference>
<dbReference type="Proteomes" id="UP000253941">
    <property type="component" value="Unassembled WGS sequence"/>
</dbReference>
<comment type="caution">
    <text evidence="2">The sequence shown here is derived from an EMBL/GenBank/DDBJ whole genome shotgun (WGS) entry which is preliminary data.</text>
</comment>
<evidence type="ECO:0000313" key="2">
    <source>
        <dbReference type="EMBL" id="RDD61345.1"/>
    </source>
</evidence>
<feature type="signal peptide" evidence="1">
    <location>
        <begin position="1"/>
        <end position="26"/>
    </location>
</feature>
<keyword evidence="1" id="KW-0732">Signal</keyword>
<keyword evidence="3" id="KW-1185">Reference proteome</keyword>
<dbReference type="Gene3D" id="3.40.50.410">
    <property type="entry name" value="von Willebrand factor, type A domain"/>
    <property type="match status" value="1"/>
</dbReference>
<gene>
    <name evidence="2" type="ORF">DRB17_13830</name>
</gene>
<feature type="chain" id="PRO_5016961469" evidence="1">
    <location>
        <begin position="27"/>
        <end position="246"/>
    </location>
</feature>
<dbReference type="Pfam" id="PF06707">
    <property type="entry name" value="DUF1194"/>
    <property type="match status" value="1"/>
</dbReference>
<evidence type="ECO:0000313" key="3">
    <source>
        <dbReference type="Proteomes" id="UP000253941"/>
    </source>
</evidence>
<dbReference type="SUPFAM" id="SSF53300">
    <property type="entry name" value="vWA-like"/>
    <property type="match status" value="1"/>
</dbReference>
<dbReference type="InterPro" id="IPR010607">
    <property type="entry name" value="DUF1194"/>
</dbReference>
<dbReference type="EMBL" id="QPMH01000013">
    <property type="protein sequence ID" value="RDD61345.1"/>
    <property type="molecule type" value="Genomic_DNA"/>
</dbReference>
<evidence type="ECO:0000256" key="1">
    <source>
        <dbReference type="SAM" id="SignalP"/>
    </source>
</evidence>
<protein>
    <submittedName>
        <fullName evidence="2">DUF1194 domain-containing protein</fullName>
    </submittedName>
</protein>
<proteinExistence type="predicted"/>
<name>A0A369TAD8_9PROT</name>
<organism evidence="2 3">
    <name type="scientific">Ferruginivarius sediminum</name>
    <dbReference type="NCBI Taxonomy" id="2661937"/>
    <lineage>
        <taxon>Bacteria</taxon>
        <taxon>Pseudomonadati</taxon>
        <taxon>Pseudomonadota</taxon>
        <taxon>Alphaproteobacteria</taxon>
        <taxon>Rhodospirillales</taxon>
        <taxon>Rhodospirillaceae</taxon>
        <taxon>Ferruginivarius</taxon>
    </lineage>
</organism>